<proteinExistence type="predicted"/>
<dbReference type="Proteomes" id="UP000436911">
    <property type="component" value="Unassembled WGS sequence"/>
</dbReference>
<dbReference type="OrthoDB" id="5449792at2"/>
<dbReference type="GeneID" id="60680913"/>
<organism evidence="1 2">
    <name type="scientific">Agrobacterium vitis</name>
    <name type="common">Rhizobium vitis</name>
    <dbReference type="NCBI Taxonomy" id="373"/>
    <lineage>
        <taxon>Bacteria</taxon>
        <taxon>Pseudomonadati</taxon>
        <taxon>Pseudomonadota</taxon>
        <taxon>Alphaproteobacteria</taxon>
        <taxon>Hyphomicrobiales</taxon>
        <taxon>Rhizobiaceae</taxon>
        <taxon>Rhizobium/Agrobacterium group</taxon>
        <taxon>Agrobacterium</taxon>
    </lineage>
</organism>
<name>A0A368P263_AGRVI</name>
<comment type="caution">
    <text evidence="1">The sequence shown here is derived from an EMBL/GenBank/DDBJ whole genome shotgun (WGS) entry which is preliminary data.</text>
</comment>
<protein>
    <recommendedName>
        <fullName evidence="3">Class I SAM-dependent methyltransferase</fullName>
    </recommendedName>
</protein>
<evidence type="ECO:0000313" key="1">
    <source>
        <dbReference type="EMBL" id="KAA3530292.1"/>
    </source>
</evidence>
<accession>A0A368P263</accession>
<sequence>MILEALNYAATWWVTSKAHRPYIRYSINLWSRARRCASDWAEHERNCKRAVLHAAQPIMPRRTVVVLGSGLLRDVPVLELSRAFDTVVLVDLVHVASVRAWVGMKGLKNVRFIERDLSGYDALKQGELPEPLDFLRRVPWLDLVVSANVLSQIGMGAKKRLAGEAAEAMPGDSVARLIRAHLDGLSQVPARVCLLTDISFSVIDRNDVLREETDLLAGIAPPETEQGWDWPVVPLGEESKDYRIVHKVIYASSG</sequence>
<gene>
    <name evidence="1" type="ORF">DXT89_06110</name>
</gene>
<evidence type="ECO:0000313" key="2">
    <source>
        <dbReference type="Proteomes" id="UP000436911"/>
    </source>
</evidence>
<evidence type="ECO:0008006" key="3">
    <source>
        <dbReference type="Google" id="ProtNLM"/>
    </source>
</evidence>
<reference evidence="1 2" key="1">
    <citation type="submission" date="2018-08" db="EMBL/GenBank/DDBJ databases">
        <title>Genome sequencing of Agrobacterium vitis strain ICMP 10754.</title>
        <authorList>
            <person name="Visnovsky S.B."/>
            <person name="Pitman A.R."/>
        </authorList>
    </citation>
    <scope>NUCLEOTIDE SEQUENCE [LARGE SCALE GENOMIC DNA]</scope>
    <source>
        <strain evidence="1 2">ICMP 10754</strain>
    </source>
</reference>
<dbReference type="EMBL" id="QUSG01000002">
    <property type="protein sequence ID" value="KAA3530292.1"/>
    <property type="molecule type" value="Genomic_DNA"/>
</dbReference>
<dbReference type="AlphaFoldDB" id="A0A368P263"/>
<dbReference type="RefSeq" id="WP_060717079.1">
    <property type="nucleotide sequence ID" value="NZ_CP055266.1"/>
</dbReference>